<gene>
    <name evidence="2" type="ORF">LTR25_000518</name>
</gene>
<feature type="region of interest" description="Disordered" evidence="1">
    <location>
        <begin position="28"/>
        <end position="85"/>
    </location>
</feature>
<organism evidence="2 3">
    <name type="scientific">Vermiconidia calcicola</name>
    <dbReference type="NCBI Taxonomy" id="1690605"/>
    <lineage>
        <taxon>Eukaryota</taxon>
        <taxon>Fungi</taxon>
        <taxon>Dikarya</taxon>
        <taxon>Ascomycota</taxon>
        <taxon>Pezizomycotina</taxon>
        <taxon>Dothideomycetes</taxon>
        <taxon>Dothideomycetidae</taxon>
        <taxon>Mycosphaerellales</taxon>
        <taxon>Extremaceae</taxon>
        <taxon>Vermiconidia</taxon>
    </lineage>
</organism>
<proteinExistence type="predicted"/>
<evidence type="ECO:0000256" key="1">
    <source>
        <dbReference type="SAM" id="MobiDB-lite"/>
    </source>
</evidence>
<dbReference type="AlphaFoldDB" id="A0AAV9QK22"/>
<dbReference type="EMBL" id="JAXLQG010000001">
    <property type="protein sequence ID" value="KAK5545511.1"/>
    <property type="molecule type" value="Genomic_DNA"/>
</dbReference>
<name>A0AAV9QK22_9PEZI</name>
<feature type="compositionally biased region" description="Basic and acidic residues" evidence="1">
    <location>
        <begin position="28"/>
        <end position="62"/>
    </location>
</feature>
<reference evidence="2 3" key="1">
    <citation type="submission" date="2023-06" db="EMBL/GenBank/DDBJ databases">
        <title>Black Yeasts Isolated from many extreme environments.</title>
        <authorList>
            <person name="Coleine C."/>
            <person name="Stajich J.E."/>
            <person name="Selbmann L."/>
        </authorList>
    </citation>
    <scope>NUCLEOTIDE SEQUENCE [LARGE SCALE GENOMIC DNA]</scope>
    <source>
        <strain evidence="2 3">CCFEE 5887</strain>
    </source>
</reference>
<protein>
    <submittedName>
        <fullName evidence="2">Uncharacterized protein</fullName>
    </submittedName>
</protein>
<keyword evidence="3" id="KW-1185">Reference proteome</keyword>
<feature type="region of interest" description="Disordered" evidence="1">
    <location>
        <begin position="101"/>
        <end position="121"/>
    </location>
</feature>
<evidence type="ECO:0000313" key="2">
    <source>
        <dbReference type="EMBL" id="KAK5545511.1"/>
    </source>
</evidence>
<evidence type="ECO:0000313" key="3">
    <source>
        <dbReference type="Proteomes" id="UP001345827"/>
    </source>
</evidence>
<sequence length="121" mass="14225">MSVSGYSVQHDPEVQAYNKLRATYLAAEKERKRHEKEARKQEDKDKEQALLESSKKDQDRWMKSSQTGNRNRNRNRNVISRILHPVRTKRDERLLAEVMGEKFVDSPDSDLDEISLKDALR</sequence>
<dbReference type="Proteomes" id="UP001345827">
    <property type="component" value="Unassembled WGS sequence"/>
</dbReference>
<accession>A0AAV9QK22</accession>
<comment type="caution">
    <text evidence="2">The sequence shown here is derived from an EMBL/GenBank/DDBJ whole genome shotgun (WGS) entry which is preliminary data.</text>
</comment>